<keyword evidence="2" id="KW-0677">Repeat</keyword>
<evidence type="ECO:0000256" key="3">
    <source>
        <dbReference type="PROSITE-ProRule" id="PRU00221"/>
    </source>
</evidence>
<feature type="compositionally biased region" description="Basic and acidic residues" evidence="4">
    <location>
        <begin position="424"/>
        <end position="448"/>
    </location>
</feature>
<name>A0ABR3BSD6_9TREE</name>
<evidence type="ECO:0000256" key="2">
    <source>
        <dbReference type="ARBA" id="ARBA00022737"/>
    </source>
</evidence>
<dbReference type="GeneID" id="91991827"/>
<gene>
    <name evidence="5" type="ORF">I308_104971</name>
</gene>
<feature type="compositionally biased region" description="Basic and acidic residues" evidence="4">
    <location>
        <begin position="364"/>
        <end position="390"/>
    </location>
</feature>
<comment type="caution">
    <text evidence="5">The sequence shown here is derived from an EMBL/GenBank/DDBJ whole genome shotgun (WGS) entry which is preliminary data.</text>
</comment>
<dbReference type="Pfam" id="PF00400">
    <property type="entry name" value="WD40"/>
    <property type="match status" value="2"/>
</dbReference>
<feature type="repeat" description="WD" evidence="3">
    <location>
        <begin position="41"/>
        <end position="73"/>
    </location>
</feature>
<protein>
    <recommendedName>
        <fullName evidence="7">WD40 repeat-like protein</fullName>
    </recommendedName>
</protein>
<feature type="compositionally biased region" description="Basic and acidic residues" evidence="4">
    <location>
        <begin position="15"/>
        <end position="26"/>
    </location>
</feature>
<dbReference type="EMBL" id="ATAM02000008">
    <property type="protein sequence ID" value="KAL0245834.1"/>
    <property type="molecule type" value="Genomic_DNA"/>
</dbReference>
<feature type="compositionally biased region" description="Acidic residues" evidence="4">
    <location>
        <begin position="505"/>
        <end position="530"/>
    </location>
</feature>
<dbReference type="PROSITE" id="PS50294">
    <property type="entry name" value="WD_REPEATS_REGION"/>
    <property type="match status" value="1"/>
</dbReference>
<proteinExistence type="predicted"/>
<evidence type="ECO:0000313" key="5">
    <source>
        <dbReference type="EMBL" id="KAL0245834.1"/>
    </source>
</evidence>
<dbReference type="PROSITE" id="PS50082">
    <property type="entry name" value="WD_REPEATS_2"/>
    <property type="match status" value="1"/>
</dbReference>
<accession>A0ABR3BSD6</accession>
<organism evidence="5 6">
    <name type="scientific">Cryptococcus tetragattii IND107</name>
    <dbReference type="NCBI Taxonomy" id="1296105"/>
    <lineage>
        <taxon>Eukaryota</taxon>
        <taxon>Fungi</taxon>
        <taxon>Dikarya</taxon>
        <taxon>Basidiomycota</taxon>
        <taxon>Agaricomycotina</taxon>
        <taxon>Tremellomycetes</taxon>
        <taxon>Tremellales</taxon>
        <taxon>Cryptococcaceae</taxon>
        <taxon>Cryptococcus</taxon>
        <taxon>Cryptococcus gattii species complex</taxon>
    </lineage>
</organism>
<feature type="region of interest" description="Disordered" evidence="4">
    <location>
        <begin position="481"/>
        <end position="530"/>
    </location>
</feature>
<dbReference type="Gene3D" id="2.130.10.10">
    <property type="entry name" value="YVTN repeat-like/Quinoprotein amine dehydrogenase"/>
    <property type="match status" value="2"/>
</dbReference>
<reference evidence="5" key="2">
    <citation type="submission" date="2024-01" db="EMBL/GenBank/DDBJ databases">
        <title>Comparative genomics of Cryptococcus and Kwoniella reveals pathogenesis evolution and contrasting modes of karyotype evolution via chromosome fusion or intercentromeric recombination.</title>
        <authorList>
            <person name="Coelho M.A."/>
            <person name="David-Palma M."/>
            <person name="Shea T."/>
            <person name="Bowers K."/>
            <person name="Mcginley-Smith S."/>
            <person name="Mohammad A.W."/>
            <person name="Gnirke A."/>
            <person name="Yurkov A.M."/>
            <person name="Nowrousian M."/>
            <person name="Sun S."/>
            <person name="Cuomo C.A."/>
            <person name="Heitman J."/>
        </authorList>
    </citation>
    <scope>NUCLEOTIDE SEQUENCE</scope>
    <source>
        <strain evidence="5">IND107</strain>
    </source>
</reference>
<dbReference type="PANTHER" id="PTHR15574">
    <property type="entry name" value="WD REPEAT DOMAIN-CONTAINING FAMILY"/>
    <property type="match status" value="1"/>
</dbReference>
<dbReference type="SUPFAM" id="SSF50978">
    <property type="entry name" value="WD40 repeat-like"/>
    <property type="match status" value="1"/>
</dbReference>
<feature type="region of interest" description="Disordered" evidence="4">
    <location>
        <begin position="315"/>
        <end position="465"/>
    </location>
</feature>
<keyword evidence="1 3" id="KW-0853">WD repeat</keyword>
<feature type="compositionally biased region" description="Basic and acidic residues" evidence="4">
    <location>
        <begin position="489"/>
        <end position="504"/>
    </location>
</feature>
<dbReference type="PANTHER" id="PTHR15574:SF40">
    <property type="entry name" value="WD AND TETRATRICOPEPTIDE REPEATS PROTEIN 1"/>
    <property type="match status" value="1"/>
</dbReference>
<evidence type="ECO:0000256" key="1">
    <source>
        <dbReference type="ARBA" id="ARBA00022574"/>
    </source>
</evidence>
<dbReference type="SMART" id="SM00320">
    <property type="entry name" value="WD40"/>
    <property type="match status" value="6"/>
</dbReference>
<evidence type="ECO:0008006" key="7">
    <source>
        <dbReference type="Google" id="ProtNLM"/>
    </source>
</evidence>
<dbReference type="Proteomes" id="UP000054399">
    <property type="component" value="Unassembled WGS sequence"/>
</dbReference>
<feature type="compositionally biased region" description="Low complexity" evidence="4">
    <location>
        <begin position="319"/>
        <end position="332"/>
    </location>
</feature>
<evidence type="ECO:0000313" key="6">
    <source>
        <dbReference type="Proteomes" id="UP000054399"/>
    </source>
</evidence>
<feature type="region of interest" description="Disordered" evidence="4">
    <location>
        <begin position="1"/>
        <end position="26"/>
    </location>
</feature>
<dbReference type="InterPro" id="IPR015943">
    <property type="entry name" value="WD40/YVTN_repeat-like_dom_sf"/>
</dbReference>
<evidence type="ECO:0000256" key="4">
    <source>
        <dbReference type="SAM" id="MobiDB-lite"/>
    </source>
</evidence>
<dbReference type="InterPro" id="IPR001680">
    <property type="entry name" value="WD40_rpt"/>
</dbReference>
<dbReference type="InterPro" id="IPR045151">
    <property type="entry name" value="DCAF8"/>
</dbReference>
<sequence>MPRHVVRPLSKAFQPHRESPSHTDRNMWETLDRVQVLGENQQGHYGCVNALSWSDDGQTLLSGSDDRRICIWQPDTTSHFSLSPHPLKLSETISTGHRANIFSAKFLPYANAPRIVSAAGDRDVRVFDVEILGRRMGEAGDWELDGVSGAGVTLLKCHKNRVKRIATENSPSLFLTVSEDGTVRQHDLRRPHSCSSECPEALFQAPRGVDLYSLSVSTVTPHIFAVAGTSPYAYICDRRMLPRQTPSWGPHIKSAGDVYCVRKLGLPNEEWETVSPRSRRRLFDGERHISCVKMSGENADEVAVNFMKHSTSLFSIHDSPSSPSARTPSASSIVAPEPSFGRSRHSISHGPSSGLPQSGAGEGAENKDEPVLSERRMPTRSDNDSERGQDGRQISTDEGSASGHVEGLASLLERQIAEEEAEKEGDNGDDPHFTHIRDLAQDFRHDSGDSITIDPELDLEERGDGMEYLMSSDFVDLERNVMDEDGDNGDDHSVQNPDHDRDNPEDGNDAQNEDDDEDEDEDEDDEDDEDEAMFDDDEFFDSPIFGFPFGGHSSTAPREAYDDVEIIHPRRVFKGARNVETVKDCNFLGTKSDKIASGSDDGYFFVWDKETGKLDGIWEGDGSVVNVMEQHPTLPLIAVSGIDSTVKMFSPIHNRPAPSISFNRTHMASTIVDRNTRVPRFVSGSIFESAALLQLLESRGVTLADLEDEGDGERECTTQ</sequence>
<dbReference type="RefSeq" id="XP_066612918.1">
    <property type="nucleotide sequence ID" value="XM_066759431.1"/>
</dbReference>
<dbReference type="InterPro" id="IPR036322">
    <property type="entry name" value="WD40_repeat_dom_sf"/>
</dbReference>
<reference evidence="5" key="1">
    <citation type="submission" date="2015-01" db="EMBL/GenBank/DDBJ databases">
        <authorList>
            <consortium name="The Broad Institute Genomics Platform"/>
            <person name="Cuomo C."/>
            <person name="Litvintseva A."/>
            <person name="Chen Y."/>
            <person name="Heitman J."/>
            <person name="Sun S."/>
            <person name="Springer D."/>
            <person name="Dromer F."/>
            <person name="Young S."/>
            <person name="Zeng Q."/>
            <person name="Gargeya S."/>
            <person name="Abouelleil A."/>
            <person name="Alvarado L."/>
            <person name="Chapman S.B."/>
            <person name="Gainer-Dewar J."/>
            <person name="Goldberg J."/>
            <person name="Griggs A."/>
            <person name="Gujja S."/>
            <person name="Hansen M."/>
            <person name="Howarth C."/>
            <person name="Imamovic A."/>
            <person name="Larimer J."/>
            <person name="Murphy C."/>
            <person name="Naylor J."/>
            <person name="Pearson M."/>
            <person name="Priest M."/>
            <person name="Roberts A."/>
            <person name="Saif S."/>
            <person name="Shea T."/>
            <person name="Sykes S."/>
            <person name="Wortman J."/>
            <person name="Nusbaum C."/>
            <person name="Birren B."/>
        </authorList>
    </citation>
    <scope>NUCLEOTIDE SEQUENCE</scope>
    <source>
        <strain evidence="5">IND107</strain>
    </source>
</reference>
<keyword evidence="6" id="KW-1185">Reference proteome</keyword>